<proteinExistence type="predicted"/>
<feature type="signal peptide" evidence="1">
    <location>
        <begin position="1"/>
        <end position="26"/>
    </location>
</feature>
<dbReference type="EMBL" id="JBHTCA010000003">
    <property type="protein sequence ID" value="MFC7408451.1"/>
    <property type="molecule type" value="Genomic_DNA"/>
</dbReference>
<evidence type="ECO:0000256" key="1">
    <source>
        <dbReference type="SAM" id="SignalP"/>
    </source>
</evidence>
<reference evidence="3" key="1">
    <citation type="journal article" date="2019" name="Int. J. Syst. Evol. Microbiol.">
        <title>The Global Catalogue of Microorganisms (GCM) 10K type strain sequencing project: providing services to taxonomists for standard genome sequencing and annotation.</title>
        <authorList>
            <consortium name="The Broad Institute Genomics Platform"/>
            <consortium name="The Broad Institute Genome Sequencing Center for Infectious Disease"/>
            <person name="Wu L."/>
            <person name="Ma J."/>
        </authorList>
    </citation>
    <scope>NUCLEOTIDE SEQUENCE [LARGE SCALE GENOMIC DNA]</scope>
    <source>
        <strain evidence="3">CGMCC 1.12371</strain>
    </source>
</reference>
<dbReference type="PROSITE" id="PS51257">
    <property type="entry name" value="PROKAR_LIPOPROTEIN"/>
    <property type="match status" value="1"/>
</dbReference>
<evidence type="ECO:0000313" key="2">
    <source>
        <dbReference type="EMBL" id="MFC7408451.1"/>
    </source>
</evidence>
<accession>A0ABW2QHC9</accession>
<dbReference type="RefSeq" id="WP_382220732.1">
    <property type="nucleotide sequence ID" value="NZ_JBHTCA010000003.1"/>
</dbReference>
<name>A0ABW2QHC9_9BURK</name>
<evidence type="ECO:0000313" key="3">
    <source>
        <dbReference type="Proteomes" id="UP001596501"/>
    </source>
</evidence>
<gene>
    <name evidence="2" type="ORF">ACFQPB_06225</name>
</gene>
<organism evidence="2 3">
    <name type="scientific">Hydrogenophaga atypica</name>
    <dbReference type="NCBI Taxonomy" id="249409"/>
    <lineage>
        <taxon>Bacteria</taxon>
        <taxon>Pseudomonadati</taxon>
        <taxon>Pseudomonadota</taxon>
        <taxon>Betaproteobacteria</taxon>
        <taxon>Burkholderiales</taxon>
        <taxon>Comamonadaceae</taxon>
        <taxon>Hydrogenophaga</taxon>
    </lineage>
</organism>
<sequence length="249" mass="25958">MSILRNSFSLTLCAVALACASVGASAATVTLQYDQQQFVGQGVSIDMNAGPGTDFRTIPSGSLGMDVNGVSGTDLFTPDTGILAWCVELSQAVSTANTVYNIDSSGTQSWLSSLQKLVNQRYTEVLSAADGIASSAMQLAVWELVSGGTNLRDGNFQVNPVQNVSYPTESHAAVAKAQNWLDELNTGAVPETDNYRIVVLTNNGAQDVVMFVPPSEVPLPGAALLFVSALGAGGLARRRKGAGRKSVLA</sequence>
<keyword evidence="3" id="KW-1185">Reference proteome</keyword>
<feature type="chain" id="PRO_5045536088" evidence="1">
    <location>
        <begin position="27"/>
        <end position="249"/>
    </location>
</feature>
<comment type="caution">
    <text evidence="2">The sequence shown here is derived from an EMBL/GenBank/DDBJ whole genome shotgun (WGS) entry which is preliminary data.</text>
</comment>
<dbReference type="Proteomes" id="UP001596501">
    <property type="component" value="Unassembled WGS sequence"/>
</dbReference>
<protein>
    <submittedName>
        <fullName evidence="2">VPLPA-CTERM sorting domain-containing protein</fullName>
    </submittedName>
</protein>
<keyword evidence="1" id="KW-0732">Signal</keyword>